<organism evidence="1 2">
    <name type="scientific">Portunus trituberculatus</name>
    <name type="common">Swimming crab</name>
    <name type="synonym">Neptunus trituberculatus</name>
    <dbReference type="NCBI Taxonomy" id="210409"/>
    <lineage>
        <taxon>Eukaryota</taxon>
        <taxon>Metazoa</taxon>
        <taxon>Ecdysozoa</taxon>
        <taxon>Arthropoda</taxon>
        <taxon>Crustacea</taxon>
        <taxon>Multicrustacea</taxon>
        <taxon>Malacostraca</taxon>
        <taxon>Eumalacostraca</taxon>
        <taxon>Eucarida</taxon>
        <taxon>Decapoda</taxon>
        <taxon>Pleocyemata</taxon>
        <taxon>Brachyura</taxon>
        <taxon>Eubrachyura</taxon>
        <taxon>Portunoidea</taxon>
        <taxon>Portunidae</taxon>
        <taxon>Portuninae</taxon>
        <taxon>Portunus</taxon>
    </lineage>
</organism>
<dbReference type="Pfam" id="PF00071">
    <property type="entry name" value="Ras"/>
    <property type="match status" value="1"/>
</dbReference>
<dbReference type="SUPFAM" id="SSF52540">
    <property type="entry name" value="P-loop containing nucleoside triphosphate hydrolases"/>
    <property type="match status" value="1"/>
</dbReference>
<dbReference type="AlphaFoldDB" id="A0A5B7K7P8"/>
<dbReference type="GO" id="GO:0003924">
    <property type="term" value="F:GTPase activity"/>
    <property type="evidence" value="ECO:0007669"/>
    <property type="project" value="InterPro"/>
</dbReference>
<name>A0A5B7K7P8_PORTR</name>
<dbReference type="GO" id="GO:0005525">
    <property type="term" value="F:GTP binding"/>
    <property type="evidence" value="ECO:0007669"/>
    <property type="project" value="InterPro"/>
</dbReference>
<gene>
    <name evidence="1" type="ORF">E2C01_098730</name>
</gene>
<dbReference type="Proteomes" id="UP000324222">
    <property type="component" value="Unassembled WGS sequence"/>
</dbReference>
<protein>
    <submittedName>
        <fullName evidence="1">Uncharacterized protein</fullName>
    </submittedName>
</protein>
<dbReference type="InterPro" id="IPR001806">
    <property type="entry name" value="Small_GTPase"/>
</dbReference>
<sequence length="46" mass="5112">MRELSVNTADAFILVYAINDADSFEEVRQTAQKATSDSAIDIRTSF</sequence>
<evidence type="ECO:0000313" key="2">
    <source>
        <dbReference type="Proteomes" id="UP000324222"/>
    </source>
</evidence>
<dbReference type="InterPro" id="IPR027417">
    <property type="entry name" value="P-loop_NTPase"/>
</dbReference>
<keyword evidence="2" id="KW-1185">Reference proteome</keyword>
<dbReference type="EMBL" id="VSRR010134651">
    <property type="protein sequence ID" value="MPD03110.1"/>
    <property type="molecule type" value="Genomic_DNA"/>
</dbReference>
<dbReference type="Gene3D" id="3.40.50.300">
    <property type="entry name" value="P-loop containing nucleotide triphosphate hydrolases"/>
    <property type="match status" value="1"/>
</dbReference>
<accession>A0A5B7K7P8</accession>
<proteinExistence type="predicted"/>
<reference evidence="1 2" key="1">
    <citation type="submission" date="2019-05" db="EMBL/GenBank/DDBJ databases">
        <title>Another draft genome of Portunus trituberculatus and its Hox gene families provides insights of decapod evolution.</title>
        <authorList>
            <person name="Jeong J.-H."/>
            <person name="Song I."/>
            <person name="Kim S."/>
            <person name="Choi T."/>
            <person name="Kim D."/>
            <person name="Ryu S."/>
            <person name="Kim W."/>
        </authorList>
    </citation>
    <scope>NUCLEOTIDE SEQUENCE [LARGE SCALE GENOMIC DNA]</scope>
    <source>
        <tissue evidence="1">Muscle</tissue>
    </source>
</reference>
<comment type="caution">
    <text evidence="1">The sequence shown here is derived from an EMBL/GenBank/DDBJ whole genome shotgun (WGS) entry which is preliminary data.</text>
</comment>
<evidence type="ECO:0000313" key="1">
    <source>
        <dbReference type="EMBL" id="MPD03110.1"/>
    </source>
</evidence>